<comment type="caution">
    <text evidence="5">The sequence shown here is derived from an EMBL/GenBank/DDBJ whole genome shotgun (WGS) entry which is preliminary data.</text>
</comment>
<dbReference type="SUPFAM" id="SSF46785">
    <property type="entry name" value="Winged helix' DNA-binding domain"/>
    <property type="match status" value="1"/>
</dbReference>
<keyword evidence="2" id="KW-0238">DNA-binding</keyword>
<evidence type="ECO:0000256" key="1">
    <source>
        <dbReference type="ARBA" id="ARBA00023015"/>
    </source>
</evidence>
<dbReference type="InterPro" id="IPR036390">
    <property type="entry name" value="WH_DNA-bd_sf"/>
</dbReference>
<dbReference type="EMBL" id="QFNF01000027">
    <property type="protein sequence ID" value="PZO76260.1"/>
    <property type="molecule type" value="Genomic_DNA"/>
</dbReference>
<dbReference type="PRINTS" id="PR00033">
    <property type="entry name" value="HTHASNC"/>
</dbReference>
<evidence type="ECO:0000313" key="6">
    <source>
        <dbReference type="Proteomes" id="UP000248614"/>
    </source>
</evidence>
<dbReference type="AlphaFoldDB" id="A0A2W4Z1S7"/>
<dbReference type="PROSITE" id="PS00519">
    <property type="entry name" value="HTH_ASNC_1"/>
    <property type="match status" value="1"/>
</dbReference>
<protein>
    <submittedName>
        <fullName evidence="5">Transcriptional regulator</fullName>
    </submittedName>
</protein>
<dbReference type="Gene3D" id="3.30.70.920">
    <property type="match status" value="1"/>
</dbReference>
<dbReference type="InterPro" id="IPR019885">
    <property type="entry name" value="Tscrpt_reg_HTH_AsnC-type_CS"/>
</dbReference>
<dbReference type="PANTHER" id="PTHR30154">
    <property type="entry name" value="LEUCINE-RESPONSIVE REGULATORY PROTEIN"/>
    <property type="match status" value="1"/>
</dbReference>
<dbReference type="InterPro" id="IPR011991">
    <property type="entry name" value="ArsR-like_HTH"/>
</dbReference>
<accession>A0A2W4Z1S7</accession>
<keyword evidence="1" id="KW-0805">Transcription regulation</keyword>
<dbReference type="GO" id="GO:0043565">
    <property type="term" value="F:sequence-specific DNA binding"/>
    <property type="evidence" value="ECO:0007669"/>
    <property type="project" value="InterPro"/>
</dbReference>
<organism evidence="5 6">
    <name type="scientific">Sphingomonas hengshuiensis</name>
    <dbReference type="NCBI Taxonomy" id="1609977"/>
    <lineage>
        <taxon>Bacteria</taxon>
        <taxon>Pseudomonadati</taxon>
        <taxon>Pseudomonadota</taxon>
        <taxon>Alphaproteobacteria</taxon>
        <taxon>Sphingomonadales</taxon>
        <taxon>Sphingomonadaceae</taxon>
        <taxon>Sphingomonas</taxon>
    </lineage>
</organism>
<evidence type="ECO:0000259" key="4">
    <source>
        <dbReference type="PROSITE" id="PS50956"/>
    </source>
</evidence>
<dbReference type="GO" id="GO:0043200">
    <property type="term" value="P:response to amino acid"/>
    <property type="evidence" value="ECO:0007669"/>
    <property type="project" value="TreeGrafter"/>
</dbReference>
<name>A0A2W4Z1S7_9SPHN</name>
<dbReference type="Gene3D" id="1.10.10.10">
    <property type="entry name" value="Winged helix-like DNA-binding domain superfamily/Winged helix DNA-binding domain"/>
    <property type="match status" value="1"/>
</dbReference>
<proteinExistence type="predicted"/>
<evidence type="ECO:0000313" key="5">
    <source>
        <dbReference type="EMBL" id="PZO76260.1"/>
    </source>
</evidence>
<dbReference type="PROSITE" id="PS50956">
    <property type="entry name" value="HTH_ASNC_2"/>
    <property type="match status" value="1"/>
</dbReference>
<dbReference type="InterPro" id="IPR000485">
    <property type="entry name" value="AsnC-type_HTH_dom"/>
</dbReference>
<dbReference type="Proteomes" id="UP000248614">
    <property type="component" value="Unassembled WGS sequence"/>
</dbReference>
<sequence>MNLDKIDRQILDLLQADGSLPIVEIARQVGLTKVPCWKRVDRLKKAGVIARFTAIVDKKTVGNIFTYFLTVESPDKTPRSIDDITGFFEGYPETEEIHLVIGSSNLMVKLNFFDRQCFDDMYWKLNSTFPGVRLATYMSSGELYRSLVAINFDR</sequence>
<dbReference type="CDD" id="cd00090">
    <property type="entry name" value="HTH_ARSR"/>
    <property type="match status" value="1"/>
</dbReference>
<dbReference type="InterPro" id="IPR019888">
    <property type="entry name" value="Tscrpt_reg_AsnC-like"/>
</dbReference>
<dbReference type="PANTHER" id="PTHR30154:SF17">
    <property type="entry name" value="DNA-BINDING TRANSCRIPTIONAL ACTIVATOR DECR"/>
    <property type="match status" value="1"/>
</dbReference>
<gene>
    <name evidence="5" type="ORF">DI632_10775</name>
</gene>
<evidence type="ECO:0000256" key="2">
    <source>
        <dbReference type="ARBA" id="ARBA00023125"/>
    </source>
</evidence>
<dbReference type="GO" id="GO:0005829">
    <property type="term" value="C:cytosol"/>
    <property type="evidence" value="ECO:0007669"/>
    <property type="project" value="TreeGrafter"/>
</dbReference>
<evidence type="ECO:0000256" key="3">
    <source>
        <dbReference type="ARBA" id="ARBA00023163"/>
    </source>
</evidence>
<dbReference type="GO" id="GO:0006355">
    <property type="term" value="P:regulation of DNA-templated transcription"/>
    <property type="evidence" value="ECO:0007669"/>
    <property type="project" value="UniProtKB-ARBA"/>
</dbReference>
<dbReference type="SMART" id="SM00344">
    <property type="entry name" value="HTH_ASNC"/>
    <property type="match status" value="1"/>
</dbReference>
<feature type="domain" description="HTH asnC-type" evidence="4">
    <location>
        <begin position="3"/>
        <end position="64"/>
    </location>
</feature>
<dbReference type="Pfam" id="PF13404">
    <property type="entry name" value="HTH_AsnC-type"/>
    <property type="match status" value="1"/>
</dbReference>
<keyword evidence="3" id="KW-0804">Transcription</keyword>
<reference evidence="5 6" key="1">
    <citation type="submission" date="2017-08" db="EMBL/GenBank/DDBJ databases">
        <title>Infants hospitalized years apart are colonized by the same room-sourced microbial strains.</title>
        <authorList>
            <person name="Brooks B."/>
            <person name="Olm M.R."/>
            <person name="Firek B.A."/>
            <person name="Baker R."/>
            <person name="Thomas B.C."/>
            <person name="Morowitz M.J."/>
            <person name="Banfield J.F."/>
        </authorList>
    </citation>
    <scope>NUCLEOTIDE SEQUENCE [LARGE SCALE GENOMIC DNA]</scope>
    <source>
        <strain evidence="5">S2_018_000_R3_110</strain>
    </source>
</reference>
<dbReference type="InterPro" id="IPR036388">
    <property type="entry name" value="WH-like_DNA-bd_sf"/>
</dbReference>